<organism evidence="2 3">
    <name type="scientific">Virgibacillus siamensis</name>
    <dbReference type="NCBI Taxonomy" id="480071"/>
    <lineage>
        <taxon>Bacteria</taxon>
        <taxon>Bacillati</taxon>
        <taxon>Bacillota</taxon>
        <taxon>Bacilli</taxon>
        <taxon>Bacillales</taxon>
        <taxon>Bacillaceae</taxon>
        <taxon>Virgibacillus</taxon>
    </lineage>
</organism>
<dbReference type="Proteomes" id="UP001500866">
    <property type="component" value="Unassembled WGS sequence"/>
</dbReference>
<dbReference type="InterPro" id="IPR046350">
    <property type="entry name" value="Cystatin_sf"/>
</dbReference>
<keyword evidence="3" id="KW-1185">Reference proteome</keyword>
<dbReference type="SUPFAM" id="SSF54403">
    <property type="entry name" value="Cystatin/monellin"/>
    <property type="match status" value="2"/>
</dbReference>
<evidence type="ECO:0000313" key="3">
    <source>
        <dbReference type="Proteomes" id="UP001500866"/>
    </source>
</evidence>
<reference evidence="2 3" key="1">
    <citation type="journal article" date="2019" name="Int. J. Syst. Evol. Microbiol.">
        <title>The Global Catalogue of Microorganisms (GCM) 10K type strain sequencing project: providing services to taxonomists for standard genome sequencing and annotation.</title>
        <authorList>
            <consortium name="The Broad Institute Genomics Platform"/>
            <consortium name="The Broad Institute Genome Sequencing Center for Infectious Disease"/>
            <person name="Wu L."/>
            <person name="Ma J."/>
        </authorList>
    </citation>
    <scope>NUCLEOTIDE SEQUENCE [LARGE SCALE GENOMIC DNA]</scope>
    <source>
        <strain evidence="2 3">JCM 15395</strain>
    </source>
</reference>
<comment type="caution">
    <text evidence="2">The sequence shown here is derived from an EMBL/GenBank/DDBJ whole genome shotgun (WGS) entry which is preliminary data.</text>
</comment>
<protein>
    <submittedName>
        <fullName evidence="2">DUF5590 domain-containing protein</fullName>
    </submittedName>
</protein>
<proteinExistence type="predicted"/>
<feature type="domain" description="Cell wall elongation regulator TseB-like" evidence="1">
    <location>
        <begin position="20"/>
        <end position="59"/>
    </location>
</feature>
<evidence type="ECO:0000313" key="2">
    <source>
        <dbReference type="EMBL" id="GAA0600017.1"/>
    </source>
</evidence>
<dbReference type="Gene3D" id="3.10.450.40">
    <property type="match status" value="2"/>
</dbReference>
<name>A0ABN1FY95_9BACI</name>
<dbReference type="InterPro" id="IPR041401">
    <property type="entry name" value="TseB-like_dom"/>
</dbReference>
<dbReference type="Pfam" id="PF17881">
    <property type="entry name" value="TseB"/>
    <property type="match status" value="1"/>
</dbReference>
<sequence>MYIDVQQNKTAAYPDVTKNVKRETEISTVRKIEQYHGEKAFYVVYGQTGNNQKKIVFYPYSKKDGKIKVIDRSNIIPEKSIQKDWNAQCGNCELVEITPALINEKGAWEVTFIDESNRYVIDYLSIFDGKQIEQIRLKQMFK</sequence>
<gene>
    <name evidence="2" type="ORF">GCM10009001_15500</name>
</gene>
<dbReference type="EMBL" id="BAAADS010000010">
    <property type="protein sequence ID" value="GAA0600017.1"/>
    <property type="molecule type" value="Genomic_DNA"/>
</dbReference>
<accession>A0ABN1FY95</accession>
<evidence type="ECO:0000259" key="1">
    <source>
        <dbReference type="Pfam" id="PF17881"/>
    </source>
</evidence>